<dbReference type="PROSITE" id="PS01124">
    <property type="entry name" value="HTH_ARAC_FAMILY_2"/>
    <property type="match status" value="1"/>
</dbReference>
<dbReference type="InterPro" id="IPR036631">
    <property type="entry name" value="MGMT_N_sf"/>
</dbReference>
<feature type="binding site" evidence="11">
    <location>
        <position position="71"/>
    </location>
    <ligand>
        <name>Zn(2+)</name>
        <dbReference type="ChEBI" id="CHEBI:29105"/>
    </ligand>
</feature>
<dbReference type="SMART" id="SM00342">
    <property type="entry name" value="HTH_ARAC"/>
    <property type="match status" value="1"/>
</dbReference>
<dbReference type="Pfam" id="PF12833">
    <property type="entry name" value="HTH_18"/>
    <property type="match status" value="1"/>
</dbReference>
<dbReference type="Proteomes" id="UP000464495">
    <property type="component" value="Chromosome"/>
</dbReference>
<evidence type="ECO:0000256" key="7">
    <source>
        <dbReference type="ARBA" id="ARBA00023159"/>
    </source>
</evidence>
<name>A0A6P1T520_9RHOB</name>
<dbReference type="GO" id="GO:0006281">
    <property type="term" value="P:DNA repair"/>
    <property type="evidence" value="ECO:0007669"/>
    <property type="project" value="UniProtKB-KW"/>
</dbReference>
<evidence type="ECO:0000256" key="10">
    <source>
        <dbReference type="PIRSR" id="PIRSR000409-1"/>
    </source>
</evidence>
<comment type="similarity">
    <text evidence="2">Belongs to the MGMT family.</text>
</comment>
<organism evidence="13 14">
    <name type="scientific">Algicella marina</name>
    <dbReference type="NCBI Taxonomy" id="2683284"/>
    <lineage>
        <taxon>Bacteria</taxon>
        <taxon>Pseudomonadati</taxon>
        <taxon>Pseudomonadota</taxon>
        <taxon>Alphaproteobacteria</taxon>
        <taxon>Rhodobacterales</taxon>
        <taxon>Paracoccaceae</taxon>
        <taxon>Algicella</taxon>
    </lineage>
</organism>
<feature type="binding site" evidence="11">
    <location>
        <position position="37"/>
    </location>
    <ligand>
        <name>Zn(2+)</name>
        <dbReference type="ChEBI" id="CHEBI:29105"/>
    </ligand>
</feature>
<dbReference type="GO" id="GO:0008270">
    <property type="term" value="F:zinc ion binding"/>
    <property type="evidence" value="ECO:0007669"/>
    <property type="project" value="InterPro"/>
</dbReference>
<comment type="catalytic activity">
    <reaction evidence="9">
        <text>a 6-O-methyl-2'-deoxyguanosine in DNA + L-cysteinyl-[protein] = S-methyl-L-cysteinyl-[protein] + a 2'-deoxyguanosine in DNA</text>
        <dbReference type="Rhea" id="RHEA:24000"/>
        <dbReference type="Rhea" id="RHEA-COMP:10131"/>
        <dbReference type="Rhea" id="RHEA-COMP:10132"/>
        <dbReference type="Rhea" id="RHEA-COMP:11367"/>
        <dbReference type="Rhea" id="RHEA-COMP:11368"/>
        <dbReference type="ChEBI" id="CHEBI:29950"/>
        <dbReference type="ChEBI" id="CHEBI:82612"/>
        <dbReference type="ChEBI" id="CHEBI:85445"/>
        <dbReference type="ChEBI" id="CHEBI:85448"/>
        <dbReference type="EC" id="2.1.1.63"/>
    </reaction>
</comment>
<dbReference type="GO" id="GO:0032259">
    <property type="term" value="P:methylation"/>
    <property type="evidence" value="ECO:0007669"/>
    <property type="project" value="UniProtKB-KW"/>
</dbReference>
<evidence type="ECO:0000256" key="5">
    <source>
        <dbReference type="ARBA" id="ARBA00022679"/>
    </source>
</evidence>
<keyword evidence="11" id="KW-0479">Metal-binding</keyword>
<evidence type="ECO:0000256" key="11">
    <source>
        <dbReference type="PIRSR" id="PIRSR000409-3"/>
    </source>
</evidence>
<keyword evidence="6" id="KW-0227">DNA damage</keyword>
<keyword evidence="11" id="KW-0862">Zinc</keyword>
<evidence type="ECO:0000256" key="9">
    <source>
        <dbReference type="ARBA" id="ARBA00049348"/>
    </source>
</evidence>
<evidence type="ECO:0000256" key="3">
    <source>
        <dbReference type="ARBA" id="ARBA00011918"/>
    </source>
</evidence>
<dbReference type="InterPro" id="IPR036217">
    <property type="entry name" value="MethylDNA_cys_MeTrfase_DNAb"/>
</dbReference>
<dbReference type="GO" id="GO:0003908">
    <property type="term" value="F:methylated-DNA-[protein]-cysteine S-methyltransferase activity"/>
    <property type="evidence" value="ECO:0007669"/>
    <property type="project" value="UniProtKB-EC"/>
</dbReference>
<keyword evidence="14" id="KW-1185">Reference proteome</keyword>
<keyword evidence="8" id="KW-0234">DNA repair</keyword>
<dbReference type="PROSITE" id="PS00374">
    <property type="entry name" value="MGMT"/>
    <property type="match status" value="1"/>
</dbReference>
<dbReference type="SUPFAM" id="SSF53155">
    <property type="entry name" value="Methylated DNA-protein cysteine methyltransferase domain"/>
    <property type="match status" value="1"/>
</dbReference>
<dbReference type="PIRSF" id="PIRSF000409">
    <property type="entry name" value="Ada"/>
    <property type="match status" value="1"/>
</dbReference>
<dbReference type="EC" id="2.1.1.63" evidence="3"/>
<dbReference type="InterPro" id="IPR016221">
    <property type="entry name" value="Bifunct_regulatory_prot_Ada"/>
</dbReference>
<dbReference type="GO" id="GO:0043565">
    <property type="term" value="F:sequence-specific DNA binding"/>
    <property type="evidence" value="ECO:0007669"/>
    <property type="project" value="InterPro"/>
</dbReference>
<feature type="active site" description="Nucleophile; methyl group acceptor from methylphosphotriester" evidence="10">
    <location>
        <position position="37"/>
    </location>
</feature>
<keyword evidence="4 13" id="KW-0489">Methyltransferase</keyword>
<evidence type="ECO:0000256" key="8">
    <source>
        <dbReference type="ARBA" id="ARBA00023204"/>
    </source>
</evidence>
<dbReference type="RefSeq" id="WP_161863658.1">
    <property type="nucleotide sequence ID" value="NZ_CP046620.1"/>
</dbReference>
<dbReference type="Pfam" id="PF01035">
    <property type="entry name" value="DNA_binding_1"/>
    <property type="match status" value="1"/>
</dbReference>
<evidence type="ECO:0000259" key="12">
    <source>
        <dbReference type="PROSITE" id="PS01124"/>
    </source>
</evidence>
<dbReference type="InterPro" id="IPR014048">
    <property type="entry name" value="MethylDNA_cys_MeTrfase_DNA-bd"/>
</dbReference>
<dbReference type="EMBL" id="CP046620">
    <property type="protein sequence ID" value="QHQ37117.1"/>
    <property type="molecule type" value="Genomic_DNA"/>
</dbReference>
<dbReference type="InterPro" id="IPR001497">
    <property type="entry name" value="MethylDNA_cys_MeTrfase_AS"/>
</dbReference>
<feature type="domain" description="HTH araC/xylS-type" evidence="12">
    <location>
        <begin position="107"/>
        <end position="180"/>
    </location>
</feature>
<protein>
    <recommendedName>
        <fullName evidence="3">methylated-DNA--[protein]-cysteine S-methyltransferase</fullName>
        <ecNumber evidence="3">2.1.1.63</ecNumber>
    </recommendedName>
</protein>
<dbReference type="Pfam" id="PF02805">
    <property type="entry name" value="Ada_Zn_binding"/>
    <property type="match status" value="1"/>
</dbReference>
<dbReference type="InterPro" id="IPR036388">
    <property type="entry name" value="WH-like_DNA-bd_sf"/>
</dbReference>
<dbReference type="NCBIfam" id="TIGR00589">
    <property type="entry name" value="ogt"/>
    <property type="match status" value="1"/>
</dbReference>
<dbReference type="FunFam" id="1.10.10.10:FF:000214">
    <property type="entry name" value="Methylated-DNA--protein-cysteine methyltransferase"/>
    <property type="match status" value="1"/>
</dbReference>
<accession>A0A6P1T520</accession>
<comment type="cofactor">
    <cofactor evidence="11">
        <name>Zn(2+)</name>
        <dbReference type="ChEBI" id="CHEBI:29105"/>
    </cofactor>
    <text evidence="11">Binds 1 zinc ion per subunit.</text>
</comment>
<evidence type="ECO:0000256" key="4">
    <source>
        <dbReference type="ARBA" id="ARBA00022603"/>
    </source>
</evidence>
<comment type="catalytic activity">
    <reaction evidence="1">
        <text>a 4-O-methyl-thymidine in DNA + L-cysteinyl-[protein] = a thymidine in DNA + S-methyl-L-cysteinyl-[protein]</text>
        <dbReference type="Rhea" id="RHEA:53428"/>
        <dbReference type="Rhea" id="RHEA-COMP:10131"/>
        <dbReference type="Rhea" id="RHEA-COMP:10132"/>
        <dbReference type="Rhea" id="RHEA-COMP:13555"/>
        <dbReference type="Rhea" id="RHEA-COMP:13556"/>
        <dbReference type="ChEBI" id="CHEBI:29950"/>
        <dbReference type="ChEBI" id="CHEBI:82612"/>
        <dbReference type="ChEBI" id="CHEBI:137386"/>
        <dbReference type="ChEBI" id="CHEBI:137387"/>
        <dbReference type="EC" id="2.1.1.63"/>
    </reaction>
</comment>
<reference evidence="13 14" key="1">
    <citation type="submission" date="2019-12" db="EMBL/GenBank/DDBJ databases">
        <title>Complete genome sequence of Algicella marina strain 9Alg 56(T) isolated from the red alga Tichocarpus crinitus.</title>
        <authorList>
            <person name="Kim S.-G."/>
            <person name="Nedashkovskaya O.I."/>
        </authorList>
    </citation>
    <scope>NUCLEOTIDE SEQUENCE [LARGE SCALE GENOMIC DNA]</scope>
    <source>
        <strain evidence="13 14">9Alg 56</strain>
    </source>
</reference>
<feature type="active site" description="Nucleophile; methyl group acceptor from either O6-methylguanine or O4-methylthymine" evidence="10">
    <location>
        <position position="317"/>
    </location>
</feature>
<keyword evidence="5 13" id="KW-0808">Transferase</keyword>
<evidence type="ECO:0000256" key="1">
    <source>
        <dbReference type="ARBA" id="ARBA00001286"/>
    </source>
</evidence>
<feature type="binding site" evidence="11">
    <location>
        <position position="41"/>
    </location>
    <ligand>
        <name>Zn(2+)</name>
        <dbReference type="ChEBI" id="CHEBI:29105"/>
    </ligand>
</feature>
<dbReference type="Gene3D" id="1.10.10.10">
    <property type="entry name" value="Winged helix-like DNA-binding domain superfamily/Winged helix DNA-binding domain"/>
    <property type="match status" value="1"/>
</dbReference>
<dbReference type="KEGG" id="amaq:GO499_18985"/>
<dbReference type="InterPro" id="IPR035451">
    <property type="entry name" value="Ada-like_dom_sf"/>
</dbReference>
<dbReference type="SUPFAM" id="SSF46767">
    <property type="entry name" value="Methylated DNA-protein cysteine methyltransferase, C-terminal domain"/>
    <property type="match status" value="1"/>
</dbReference>
<proteinExistence type="inferred from homology"/>
<dbReference type="Gene3D" id="1.10.10.60">
    <property type="entry name" value="Homeodomain-like"/>
    <property type="match status" value="1"/>
</dbReference>
<evidence type="ECO:0000313" key="14">
    <source>
        <dbReference type="Proteomes" id="UP000464495"/>
    </source>
</evidence>
<evidence type="ECO:0000256" key="2">
    <source>
        <dbReference type="ARBA" id="ARBA00008711"/>
    </source>
</evidence>
<evidence type="ECO:0000313" key="13">
    <source>
        <dbReference type="EMBL" id="QHQ37117.1"/>
    </source>
</evidence>
<dbReference type="PANTHER" id="PTHR10815:SF5">
    <property type="entry name" value="METHYLATED-DNA--PROTEIN-CYSTEINE METHYLTRANSFERASE"/>
    <property type="match status" value="1"/>
</dbReference>
<dbReference type="Gene3D" id="3.30.160.70">
    <property type="entry name" value="Methylated DNA-protein cysteine methyltransferase domain"/>
    <property type="match status" value="1"/>
</dbReference>
<sequence length="352" mass="37899">MLFALPDNSTLYKALLSRDETWEGRAYVCVSSTGIFCRLTCPARKPKPENCAFRETIAECIAEGFRPCKRCKPLESAPADPVVATLATELTADPSRRWSEADLTGRGLDPSTIRRAFKRHYGMTFLEMARATRLKAGAAALADGASVIDAQLEAGFSSGAGFRTAFARLLGRAPGSFTGDEPLKAHWIDTPIGEMIAVADAHALHILEFFSRRAISTELAALQKATGQPIGIGRTAVTEQMEAELTAFFAGESGQFSTRIAPLGTPFRQKVWRALRAIPPGETRSYADIAREIGQPTATRAVAQANGANPIALVIPCHRVIGADGTLTGYGGGLWRKQWLISHERGLAQVTA</sequence>
<gene>
    <name evidence="13" type="ORF">GO499_18985</name>
</gene>
<dbReference type="InterPro" id="IPR004026">
    <property type="entry name" value="Ada_DNA_repair_Zn-bd"/>
</dbReference>
<dbReference type="GO" id="GO:0003700">
    <property type="term" value="F:DNA-binding transcription factor activity"/>
    <property type="evidence" value="ECO:0007669"/>
    <property type="project" value="InterPro"/>
</dbReference>
<dbReference type="PANTHER" id="PTHR10815">
    <property type="entry name" value="METHYLATED-DNA--PROTEIN-CYSTEINE METHYLTRANSFERASE"/>
    <property type="match status" value="1"/>
</dbReference>
<dbReference type="InterPro" id="IPR018060">
    <property type="entry name" value="HTH_AraC"/>
</dbReference>
<dbReference type="AlphaFoldDB" id="A0A6P1T520"/>
<dbReference type="SUPFAM" id="SSF57884">
    <property type="entry name" value="Ada DNA repair protein, N-terminal domain (N-Ada 10)"/>
    <property type="match status" value="1"/>
</dbReference>
<feature type="binding site" evidence="11">
    <location>
        <position position="68"/>
    </location>
    <ligand>
        <name>Zn(2+)</name>
        <dbReference type="ChEBI" id="CHEBI:29105"/>
    </ligand>
</feature>
<evidence type="ECO:0000256" key="6">
    <source>
        <dbReference type="ARBA" id="ARBA00022763"/>
    </source>
</evidence>
<dbReference type="CDD" id="cd06445">
    <property type="entry name" value="ATase"/>
    <property type="match status" value="1"/>
</dbReference>
<keyword evidence="7" id="KW-0010">Activator</keyword>
<dbReference type="Gene3D" id="3.40.10.10">
    <property type="entry name" value="DNA Methylphosphotriester Repair Domain"/>
    <property type="match status" value="1"/>
</dbReference>